<keyword evidence="1" id="KW-0479">Metal-binding</keyword>
<accession>A0A559KG46</accession>
<dbReference type="GO" id="GO:0005737">
    <property type="term" value="C:cytoplasm"/>
    <property type="evidence" value="ECO:0007669"/>
    <property type="project" value="TreeGrafter"/>
</dbReference>
<dbReference type="EMBL" id="VNJI01000004">
    <property type="protein sequence ID" value="TVY11095.1"/>
    <property type="molecule type" value="Genomic_DNA"/>
</dbReference>
<dbReference type="Pfam" id="PF00884">
    <property type="entry name" value="Sulfatase"/>
    <property type="match status" value="1"/>
</dbReference>
<name>A0A559KG46_9BACL</name>
<keyword evidence="4" id="KW-0808">Transferase</keyword>
<dbReference type="Gene3D" id="3.40.720.10">
    <property type="entry name" value="Alkaline Phosphatase, subunit A"/>
    <property type="match status" value="1"/>
</dbReference>
<keyword evidence="2 4" id="KW-0378">Hydrolase</keyword>
<evidence type="ECO:0000313" key="5">
    <source>
        <dbReference type="Proteomes" id="UP000317036"/>
    </source>
</evidence>
<dbReference type="AlphaFoldDB" id="A0A559KG46"/>
<sequence>MSQRPHILFITTDELRKQTLSGYGGQTIRTPNIDAIGAQGIQFDNAYTASPWCLPSRCAMLTGQFPHNSGAYSNFRKCELSADVPNMFQAFNGHGYQTALFGKCHFTPVPYSETRADVTLPYETFRDYYLSLGMKHLDLQDDKQVSVWFYDDYAKELDAAGYLDPYRRDTWDVQGKRKVFEFPGPAEWHPDSWVGRKALNYIENYDADGEEPLFAWVSFSGPHYPFDAPKEYYERVDMTKDEPRRIRDDEYDDPKRIHYRSFHGPGNIDGAGPAPGKACKNYTDEYWHELRRNYYANMAQIDDYVGLIVEAAERKFGDNVMIIFTADHGEMLGNHSIWGKNDCMYEDVWNVPLLVRYPRSSTAGAMQGVVTEAKVMLTDIMATCLAAAGLPEVPTDGRDFLQSMQDGGHPYVFAEGEGFIAVSDGTLKYVQTLKGGAEYAEMFDLEKDPHEYENVIERSEYAPDLARLRKAIINHFMPKLLA</sequence>
<dbReference type="GO" id="GO:0008484">
    <property type="term" value="F:sulfuric ester hydrolase activity"/>
    <property type="evidence" value="ECO:0007669"/>
    <property type="project" value="TreeGrafter"/>
</dbReference>
<dbReference type="InterPro" id="IPR000917">
    <property type="entry name" value="Sulfatase_N"/>
</dbReference>
<evidence type="ECO:0000259" key="3">
    <source>
        <dbReference type="Pfam" id="PF00884"/>
    </source>
</evidence>
<dbReference type="OrthoDB" id="9762324at2"/>
<feature type="domain" description="Sulfatase N-terminal" evidence="3">
    <location>
        <begin position="5"/>
        <end position="389"/>
    </location>
</feature>
<evidence type="ECO:0000256" key="1">
    <source>
        <dbReference type="ARBA" id="ARBA00022723"/>
    </source>
</evidence>
<dbReference type="GO" id="GO:0046872">
    <property type="term" value="F:metal ion binding"/>
    <property type="evidence" value="ECO:0007669"/>
    <property type="project" value="UniProtKB-KW"/>
</dbReference>
<dbReference type="SUPFAM" id="SSF53649">
    <property type="entry name" value="Alkaline phosphatase-like"/>
    <property type="match status" value="1"/>
</dbReference>
<comment type="caution">
    <text evidence="4">The sequence shown here is derived from an EMBL/GenBank/DDBJ whole genome shotgun (WGS) entry which is preliminary data.</text>
</comment>
<dbReference type="Proteomes" id="UP000317036">
    <property type="component" value="Unassembled WGS sequence"/>
</dbReference>
<keyword evidence="5" id="KW-1185">Reference proteome</keyword>
<evidence type="ECO:0000256" key="2">
    <source>
        <dbReference type="ARBA" id="ARBA00022801"/>
    </source>
</evidence>
<dbReference type="PANTHER" id="PTHR45953:SF1">
    <property type="entry name" value="IDURONATE 2-SULFATASE"/>
    <property type="match status" value="1"/>
</dbReference>
<gene>
    <name evidence="4" type="ORF">FPZ49_04420</name>
</gene>
<dbReference type="GO" id="GO:0016740">
    <property type="term" value="F:transferase activity"/>
    <property type="evidence" value="ECO:0007669"/>
    <property type="project" value="UniProtKB-KW"/>
</dbReference>
<protein>
    <submittedName>
        <fullName evidence="4">Sulfatase-like hydrolase/transferase</fullName>
    </submittedName>
</protein>
<evidence type="ECO:0000313" key="4">
    <source>
        <dbReference type="EMBL" id="TVY11095.1"/>
    </source>
</evidence>
<organism evidence="4 5">
    <name type="scientific">Paenibacillus cremeus</name>
    <dbReference type="NCBI Taxonomy" id="2163881"/>
    <lineage>
        <taxon>Bacteria</taxon>
        <taxon>Bacillati</taxon>
        <taxon>Bacillota</taxon>
        <taxon>Bacilli</taxon>
        <taxon>Bacillales</taxon>
        <taxon>Paenibacillaceae</taxon>
        <taxon>Paenibacillus</taxon>
    </lineage>
</organism>
<dbReference type="PANTHER" id="PTHR45953">
    <property type="entry name" value="IDURONATE 2-SULFATASE"/>
    <property type="match status" value="1"/>
</dbReference>
<dbReference type="RefSeq" id="WP_144843764.1">
    <property type="nucleotide sequence ID" value="NZ_VNJI01000004.1"/>
</dbReference>
<reference evidence="4 5" key="1">
    <citation type="submission" date="2019-07" db="EMBL/GenBank/DDBJ databases">
        <authorList>
            <person name="Kim J."/>
        </authorList>
    </citation>
    <scope>NUCLEOTIDE SEQUENCE [LARGE SCALE GENOMIC DNA]</scope>
    <source>
        <strain evidence="4 5">JC52</strain>
    </source>
</reference>
<dbReference type="InterPro" id="IPR017850">
    <property type="entry name" value="Alkaline_phosphatase_core_sf"/>
</dbReference>
<proteinExistence type="predicted"/>